<evidence type="ECO:0000256" key="1">
    <source>
        <dbReference type="ARBA" id="ARBA00001974"/>
    </source>
</evidence>
<accession>A0A6J6UR31</accession>
<proteinExistence type="predicted"/>
<gene>
    <name evidence="7" type="ORF">UFOPK2855_00717</name>
</gene>
<evidence type="ECO:0000256" key="5">
    <source>
        <dbReference type="ARBA" id="ARBA00023002"/>
    </source>
</evidence>
<keyword evidence="4" id="KW-0521">NADP</keyword>
<dbReference type="Pfam" id="PF00743">
    <property type="entry name" value="FMO-like"/>
    <property type="match status" value="1"/>
</dbReference>
<dbReference type="AlphaFoldDB" id="A0A6J6UR31"/>
<keyword evidence="6" id="KW-0503">Monooxygenase</keyword>
<evidence type="ECO:0000313" key="7">
    <source>
        <dbReference type="EMBL" id="CAB4761986.1"/>
    </source>
</evidence>
<dbReference type="EMBL" id="CAEZZK010000126">
    <property type="protein sequence ID" value="CAB4761986.1"/>
    <property type="molecule type" value="Genomic_DNA"/>
</dbReference>
<dbReference type="InterPro" id="IPR020946">
    <property type="entry name" value="Flavin_mOase-like"/>
</dbReference>
<dbReference type="FunFam" id="3.50.50.60:FF:000228">
    <property type="entry name" value="FAD-containing monooxygenase EthA"/>
    <property type="match status" value="1"/>
</dbReference>
<dbReference type="InterPro" id="IPR051820">
    <property type="entry name" value="FAD-binding_MO"/>
</dbReference>
<name>A0A6J6UR31_9ZZZZ</name>
<evidence type="ECO:0000256" key="6">
    <source>
        <dbReference type="ARBA" id="ARBA00023033"/>
    </source>
</evidence>
<reference evidence="7" key="1">
    <citation type="submission" date="2020-05" db="EMBL/GenBank/DDBJ databases">
        <authorList>
            <person name="Chiriac C."/>
            <person name="Salcher M."/>
            <person name="Ghai R."/>
            <person name="Kavagutti S V."/>
        </authorList>
    </citation>
    <scope>NUCLEOTIDE SEQUENCE</scope>
</reference>
<dbReference type="PANTHER" id="PTHR43872:SF1">
    <property type="entry name" value="MONOOXYGENASE, PUTATIVE (AFU_ORTHOLOGUE AFUA_8G02570)-RELATED"/>
    <property type="match status" value="1"/>
</dbReference>
<dbReference type="PRINTS" id="PR00411">
    <property type="entry name" value="PNDRDTASEI"/>
</dbReference>
<evidence type="ECO:0000256" key="4">
    <source>
        <dbReference type="ARBA" id="ARBA00022857"/>
    </source>
</evidence>
<evidence type="ECO:0000256" key="2">
    <source>
        <dbReference type="ARBA" id="ARBA00022630"/>
    </source>
</evidence>
<dbReference type="GO" id="GO:0050661">
    <property type="term" value="F:NADP binding"/>
    <property type="evidence" value="ECO:0007669"/>
    <property type="project" value="InterPro"/>
</dbReference>
<dbReference type="GO" id="GO:0004499">
    <property type="term" value="F:N,N-dimethylaniline monooxygenase activity"/>
    <property type="evidence" value="ECO:0007669"/>
    <property type="project" value="InterPro"/>
</dbReference>
<dbReference type="InterPro" id="IPR036188">
    <property type="entry name" value="FAD/NAD-bd_sf"/>
</dbReference>
<dbReference type="Gene3D" id="3.50.50.60">
    <property type="entry name" value="FAD/NAD(P)-binding domain"/>
    <property type="match status" value="3"/>
</dbReference>
<dbReference type="GO" id="GO:0050660">
    <property type="term" value="F:flavin adenine dinucleotide binding"/>
    <property type="evidence" value="ECO:0007669"/>
    <property type="project" value="InterPro"/>
</dbReference>
<keyword evidence="2" id="KW-0285">Flavoprotein</keyword>
<evidence type="ECO:0000256" key="3">
    <source>
        <dbReference type="ARBA" id="ARBA00022827"/>
    </source>
</evidence>
<keyword evidence="5" id="KW-0560">Oxidoreductase</keyword>
<dbReference type="PANTHER" id="PTHR43872">
    <property type="entry name" value="MONOOXYGENASE, PUTATIVE (AFU_ORTHOLOGUE AFUA_8G02570)-RELATED"/>
    <property type="match status" value="1"/>
</dbReference>
<dbReference type="Pfam" id="PF13450">
    <property type="entry name" value="NAD_binding_8"/>
    <property type="match status" value="1"/>
</dbReference>
<keyword evidence="3" id="KW-0274">FAD</keyword>
<comment type="cofactor">
    <cofactor evidence="1">
        <name>FAD</name>
        <dbReference type="ChEBI" id="CHEBI:57692"/>
    </cofactor>
</comment>
<dbReference type="SUPFAM" id="SSF51905">
    <property type="entry name" value="FAD/NAD(P)-binding domain"/>
    <property type="match status" value="1"/>
</dbReference>
<protein>
    <submittedName>
        <fullName evidence="7">Unannotated protein</fullName>
    </submittedName>
</protein>
<organism evidence="7">
    <name type="scientific">freshwater metagenome</name>
    <dbReference type="NCBI Taxonomy" id="449393"/>
    <lineage>
        <taxon>unclassified sequences</taxon>
        <taxon>metagenomes</taxon>
        <taxon>ecological metagenomes</taxon>
    </lineage>
</organism>
<sequence length="488" mass="55671">MGIDNHFDVIVVGAGISGIGAAYHLQTMSPKSTYQILEGRADFGGTWDLFRYPGIRSDSDMHTLGYRFKPWTADKSIADGPRILDYLRETITENSIDKKIRYNQQVTKAQWSSEDSRWSLTVTDKVSDEVNTFTCGYLFMCSGYYSYKQGFTPEFAGVEKFQGKVVHPQQWPQDLDYKNKRVVVIGSGATAMTLVPAMANDVAEITLLQRSPTYVISRPSVDPFAKRMRRIWPKKIAYALTRVENTTRQQELYKLCREAPEGVKSVLIDAVRAELGADFDVDKHFMPTYKPWDQRMCLVPDSDLFVALRSNKAKVVTDTIKTFTETGIQLDSGEHLEADIVVTATGLNLCTLGEMEFVVDSQPVDFAKTWTYKGFAFSGIPNLASSWGYINASWTLRADLTCEYVCRLLNHMRKTKTTSCTPTLRKIDQDMPQRNWLEDFTSGYMKRMMHKMPRQGDHEPWINPQNYELDKKMFRKSPIDDGVMLFTS</sequence>